<accession>A0ABS8TB98</accession>
<proteinExistence type="predicted"/>
<dbReference type="EMBL" id="JACEIK010001329">
    <property type="protein sequence ID" value="MCD7468398.1"/>
    <property type="molecule type" value="Genomic_DNA"/>
</dbReference>
<keyword evidence="2" id="KW-1185">Reference proteome</keyword>
<reference evidence="1 2" key="1">
    <citation type="journal article" date="2021" name="BMC Genomics">
        <title>Datura genome reveals duplications of psychoactive alkaloid biosynthetic genes and high mutation rate following tissue culture.</title>
        <authorList>
            <person name="Rajewski A."/>
            <person name="Carter-House D."/>
            <person name="Stajich J."/>
            <person name="Litt A."/>
        </authorList>
    </citation>
    <scope>NUCLEOTIDE SEQUENCE [LARGE SCALE GENOMIC DNA]</scope>
    <source>
        <strain evidence="1">AR-01</strain>
    </source>
</reference>
<name>A0ABS8TB98_DATST</name>
<evidence type="ECO:0000313" key="2">
    <source>
        <dbReference type="Proteomes" id="UP000823775"/>
    </source>
</evidence>
<comment type="caution">
    <text evidence="1">The sequence shown here is derived from an EMBL/GenBank/DDBJ whole genome shotgun (WGS) entry which is preliminary data.</text>
</comment>
<gene>
    <name evidence="1" type="ORF">HAX54_006506</name>
</gene>
<organism evidence="1 2">
    <name type="scientific">Datura stramonium</name>
    <name type="common">Jimsonweed</name>
    <name type="synonym">Common thornapple</name>
    <dbReference type="NCBI Taxonomy" id="4076"/>
    <lineage>
        <taxon>Eukaryota</taxon>
        <taxon>Viridiplantae</taxon>
        <taxon>Streptophyta</taxon>
        <taxon>Embryophyta</taxon>
        <taxon>Tracheophyta</taxon>
        <taxon>Spermatophyta</taxon>
        <taxon>Magnoliopsida</taxon>
        <taxon>eudicotyledons</taxon>
        <taxon>Gunneridae</taxon>
        <taxon>Pentapetalae</taxon>
        <taxon>asterids</taxon>
        <taxon>lamiids</taxon>
        <taxon>Solanales</taxon>
        <taxon>Solanaceae</taxon>
        <taxon>Solanoideae</taxon>
        <taxon>Datureae</taxon>
        <taxon>Datura</taxon>
    </lineage>
</organism>
<evidence type="ECO:0000313" key="1">
    <source>
        <dbReference type="EMBL" id="MCD7468398.1"/>
    </source>
</evidence>
<dbReference type="Proteomes" id="UP000823775">
    <property type="component" value="Unassembled WGS sequence"/>
</dbReference>
<sequence>MLKLDDPRQGCITATIAEAFCLEWNLCCILVKEGLVAHLDSSEGARYVRGMELRLRDSLRAMLRIIIWHPSSSETPRQVRGTELVLRDTLSATLPVYFGKFLTRINNTLRFYFKISDMSS</sequence>
<protein>
    <submittedName>
        <fullName evidence="1">Uncharacterized protein</fullName>
    </submittedName>
</protein>